<feature type="domain" description="N-acetyltransferase" evidence="1">
    <location>
        <begin position="14"/>
        <end position="169"/>
    </location>
</feature>
<name>A0ABV7JDK2_9GAMM</name>
<proteinExistence type="predicted"/>
<keyword evidence="2" id="KW-0808">Transferase</keyword>
<keyword evidence="3" id="KW-1185">Reference proteome</keyword>
<dbReference type="SUPFAM" id="SSF55729">
    <property type="entry name" value="Acyl-CoA N-acyltransferases (Nat)"/>
    <property type="match status" value="1"/>
</dbReference>
<comment type="caution">
    <text evidence="2">The sequence shown here is derived from an EMBL/GenBank/DDBJ whole genome shotgun (WGS) entry which is preliminary data.</text>
</comment>
<gene>
    <name evidence="2" type="ORF">ACFODZ_13545</name>
</gene>
<dbReference type="PANTHER" id="PTHR43610:SF1">
    <property type="entry name" value="N-ACETYLTRANSFERASE DOMAIN-CONTAINING PROTEIN"/>
    <property type="match status" value="1"/>
</dbReference>
<accession>A0ABV7JDK2</accession>
<dbReference type="RefSeq" id="WP_077411623.1">
    <property type="nucleotide sequence ID" value="NZ_JBHRTS010000007.1"/>
</dbReference>
<evidence type="ECO:0000259" key="1">
    <source>
        <dbReference type="PROSITE" id="PS51186"/>
    </source>
</evidence>
<dbReference type="PROSITE" id="PS51186">
    <property type="entry name" value="GNAT"/>
    <property type="match status" value="1"/>
</dbReference>
<dbReference type="InterPro" id="IPR016181">
    <property type="entry name" value="Acyl_CoA_acyltransferase"/>
</dbReference>
<dbReference type="EMBL" id="JBHRTS010000007">
    <property type="protein sequence ID" value="MFC3195272.1"/>
    <property type="molecule type" value="Genomic_DNA"/>
</dbReference>
<dbReference type="Proteomes" id="UP001595533">
    <property type="component" value="Unassembled WGS sequence"/>
</dbReference>
<evidence type="ECO:0000313" key="2">
    <source>
        <dbReference type="EMBL" id="MFC3195272.1"/>
    </source>
</evidence>
<dbReference type="InterPro" id="IPR000182">
    <property type="entry name" value="GNAT_dom"/>
</dbReference>
<organism evidence="2 3">
    <name type="scientific">Marinicella sediminis</name>
    <dbReference type="NCBI Taxonomy" id="1792834"/>
    <lineage>
        <taxon>Bacteria</taxon>
        <taxon>Pseudomonadati</taxon>
        <taxon>Pseudomonadota</taxon>
        <taxon>Gammaproteobacteria</taxon>
        <taxon>Lysobacterales</taxon>
        <taxon>Marinicellaceae</taxon>
        <taxon>Marinicella</taxon>
    </lineage>
</organism>
<keyword evidence="2" id="KW-0012">Acyltransferase</keyword>
<sequence>MNAFINQALKGQHVRLEPLQESHLPGLKMAVEDGQLWQLMVTSVPHPDQLSGFFQQAGKEQQAGVSRVYSTIEQATGQVIGSTRFLNTNWSHGRTEIGFTFIAQSHQRTAINTEAKYLMLGHAFEDLGFKRVAFRTDHLNQRSRRAIERLGAKYEGLLRNHMVMADGRVRDTVVYSIIAHEWPGIKSFLEERLR</sequence>
<dbReference type="Pfam" id="PF13302">
    <property type="entry name" value="Acetyltransf_3"/>
    <property type="match status" value="1"/>
</dbReference>
<evidence type="ECO:0000313" key="3">
    <source>
        <dbReference type="Proteomes" id="UP001595533"/>
    </source>
</evidence>
<reference evidence="3" key="1">
    <citation type="journal article" date="2019" name="Int. J. Syst. Evol. Microbiol.">
        <title>The Global Catalogue of Microorganisms (GCM) 10K type strain sequencing project: providing services to taxonomists for standard genome sequencing and annotation.</title>
        <authorList>
            <consortium name="The Broad Institute Genomics Platform"/>
            <consortium name="The Broad Institute Genome Sequencing Center for Infectious Disease"/>
            <person name="Wu L."/>
            <person name="Ma J."/>
        </authorList>
    </citation>
    <scope>NUCLEOTIDE SEQUENCE [LARGE SCALE GENOMIC DNA]</scope>
    <source>
        <strain evidence="3">KCTC 42953</strain>
    </source>
</reference>
<dbReference type="PANTHER" id="PTHR43610">
    <property type="entry name" value="BLL6696 PROTEIN"/>
    <property type="match status" value="1"/>
</dbReference>
<protein>
    <submittedName>
        <fullName evidence="2">GNAT family N-acetyltransferase</fullName>
        <ecNumber evidence="2">2.3.-.-</ecNumber>
    </submittedName>
</protein>
<dbReference type="GO" id="GO:0016746">
    <property type="term" value="F:acyltransferase activity"/>
    <property type="evidence" value="ECO:0007669"/>
    <property type="project" value="UniProtKB-KW"/>
</dbReference>
<dbReference type="Gene3D" id="3.40.630.30">
    <property type="match status" value="1"/>
</dbReference>
<dbReference type="EC" id="2.3.-.-" evidence="2"/>